<sequence>MMTPRFLHPFFAAAALAATLTGAAAHAQQAAATAAQTAPAAAQPILNIGQIHDKLQAAGYTDIRGIELEKRGFYEVKARDAQGQPVKLHVSAANGEVARSRAR</sequence>
<keyword evidence="4" id="KW-1185">Reference proteome</keyword>
<keyword evidence="1" id="KW-0732">Signal</keyword>
<organism evidence="3 4">
    <name type="scientific">Ottowia cancrivicina</name>
    <dbReference type="NCBI Taxonomy" id="3040346"/>
    <lineage>
        <taxon>Bacteria</taxon>
        <taxon>Pseudomonadati</taxon>
        <taxon>Pseudomonadota</taxon>
        <taxon>Betaproteobacteria</taxon>
        <taxon>Burkholderiales</taxon>
        <taxon>Comamonadaceae</taxon>
        <taxon>Ottowia</taxon>
    </lineage>
</organism>
<evidence type="ECO:0000256" key="1">
    <source>
        <dbReference type="SAM" id="SignalP"/>
    </source>
</evidence>
<evidence type="ECO:0000313" key="3">
    <source>
        <dbReference type="EMBL" id="MDG9698491.1"/>
    </source>
</evidence>
<protein>
    <submittedName>
        <fullName evidence="3">PepSY domain-containing protein</fullName>
    </submittedName>
</protein>
<dbReference type="Pfam" id="PF13670">
    <property type="entry name" value="PepSY_2"/>
    <property type="match status" value="1"/>
</dbReference>
<evidence type="ECO:0000313" key="4">
    <source>
        <dbReference type="Proteomes" id="UP001237156"/>
    </source>
</evidence>
<dbReference type="EMBL" id="JARVII010000002">
    <property type="protein sequence ID" value="MDG9698491.1"/>
    <property type="molecule type" value="Genomic_DNA"/>
</dbReference>
<dbReference type="Proteomes" id="UP001237156">
    <property type="component" value="Unassembled WGS sequence"/>
</dbReference>
<dbReference type="AlphaFoldDB" id="A0AAW6RIQ2"/>
<gene>
    <name evidence="3" type="ORF">QB898_01935</name>
</gene>
<feature type="chain" id="PRO_5043577432" evidence="1">
    <location>
        <begin position="28"/>
        <end position="103"/>
    </location>
</feature>
<name>A0AAW6RIQ2_9BURK</name>
<feature type="domain" description="PepSY" evidence="2">
    <location>
        <begin position="13"/>
        <end position="100"/>
    </location>
</feature>
<dbReference type="RefSeq" id="WP_279523576.1">
    <property type="nucleotide sequence ID" value="NZ_JARVII010000002.1"/>
</dbReference>
<reference evidence="3 4" key="1">
    <citation type="submission" date="2023-04" db="EMBL/GenBank/DDBJ databases">
        <title>Ottowia paracancer sp. nov., isolated from human stomach.</title>
        <authorList>
            <person name="Song Y."/>
        </authorList>
    </citation>
    <scope>NUCLEOTIDE SEQUENCE [LARGE SCALE GENOMIC DNA]</scope>
    <source>
        <strain evidence="3 4">10c7w1</strain>
    </source>
</reference>
<feature type="signal peptide" evidence="1">
    <location>
        <begin position="1"/>
        <end position="27"/>
    </location>
</feature>
<dbReference type="InterPro" id="IPR025711">
    <property type="entry name" value="PepSY"/>
</dbReference>
<evidence type="ECO:0000259" key="2">
    <source>
        <dbReference type="Pfam" id="PF13670"/>
    </source>
</evidence>
<comment type="caution">
    <text evidence="3">The sequence shown here is derived from an EMBL/GenBank/DDBJ whole genome shotgun (WGS) entry which is preliminary data.</text>
</comment>
<proteinExistence type="predicted"/>
<accession>A0AAW6RIQ2</accession>